<dbReference type="AlphaFoldDB" id="A0A1I2NY36"/>
<sequence length="277" mass="32621">MQRKTSPIFQAFEQQHREAKELFLALGKQIKSKKSIELYNKLSFLELYSDLMAKVHFEKEGLQFDLFSPFKTLQKNLRKIHHLKLVERGIRERIQTTGETYNSYAGYLDKSKKGLYTETFDQIIGSSLKDWDELLLKSQQSSKNIKPLTVNTAINQLIQEELEYFQLDKSNGLDSKALKDIFEGLRKIIMLENLLIHLGFNSIFVDQIHDEISELKEKLKPWYANHLELQSLTYFLSDKEQVSKKYVDWVKELRHKKKNLSSQVEKQALTLFQKILD</sequence>
<name>A0A1I2NY36_9BACT</name>
<evidence type="ECO:0000313" key="1">
    <source>
        <dbReference type="EMBL" id="SFG07980.1"/>
    </source>
</evidence>
<evidence type="ECO:0000313" key="2">
    <source>
        <dbReference type="Proteomes" id="UP000199642"/>
    </source>
</evidence>
<proteinExistence type="predicted"/>
<dbReference type="Proteomes" id="UP000199642">
    <property type="component" value="Unassembled WGS sequence"/>
</dbReference>
<dbReference type="STRING" id="435880.SAMN04487988_101334"/>
<accession>A0A1I2NY36</accession>
<keyword evidence="2" id="KW-1185">Reference proteome</keyword>
<dbReference type="EMBL" id="FOPC01000001">
    <property type="protein sequence ID" value="SFG07980.1"/>
    <property type="molecule type" value="Genomic_DNA"/>
</dbReference>
<organism evidence="1 2">
    <name type="scientific">Algoriphagus hitonicola</name>
    <dbReference type="NCBI Taxonomy" id="435880"/>
    <lineage>
        <taxon>Bacteria</taxon>
        <taxon>Pseudomonadati</taxon>
        <taxon>Bacteroidota</taxon>
        <taxon>Cytophagia</taxon>
        <taxon>Cytophagales</taxon>
        <taxon>Cyclobacteriaceae</taxon>
        <taxon>Algoriphagus</taxon>
    </lineage>
</organism>
<dbReference type="OrthoDB" id="835587at2"/>
<reference evidence="2" key="1">
    <citation type="submission" date="2016-10" db="EMBL/GenBank/DDBJ databases">
        <authorList>
            <person name="Varghese N."/>
            <person name="Submissions S."/>
        </authorList>
    </citation>
    <scope>NUCLEOTIDE SEQUENCE [LARGE SCALE GENOMIC DNA]</scope>
    <source>
        <strain evidence="2">DSM 19315</strain>
    </source>
</reference>
<evidence type="ECO:0008006" key="3">
    <source>
        <dbReference type="Google" id="ProtNLM"/>
    </source>
</evidence>
<gene>
    <name evidence="1" type="ORF">SAMN04487988_101334</name>
</gene>
<dbReference type="RefSeq" id="WP_092788503.1">
    <property type="nucleotide sequence ID" value="NZ_FOPC01000001.1"/>
</dbReference>
<protein>
    <recommendedName>
        <fullName evidence="3">CHAD domain-containing protein</fullName>
    </recommendedName>
</protein>